<protein>
    <recommendedName>
        <fullName evidence="8">Defensin-like protein</fullName>
    </recommendedName>
</protein>
<evidence type="ECO:0000313" key="7">
    <source>
        <dbReference type="Proteomes" id="UP001231189"/>
    </source>
</evidence>
<gene>
    <name evidence="6" type="ORF">QYE76_025843</name>
</gene>
<evidence type="ECO:0000256" key="4">
    <source>
        <dbReference type="ARBA" id="ARBA00022821"/>
    </source>
</evidence>
<proteinExistence type="inferred from homology"/>
<sequence length="82" mass="9060">MTTTNHLLLLLATVFLLSSSALGAQLPPQYDCSKVIYSDNCKPVTCYTDCLKKYTVGEGLCVPEGCKCNFYCKALYPQQQPN</sequence>
<dbReference type="Proteomes" id="UP001231189">
    <property type="component" value="Unassembled WGS sequence"/>
</dbReference>
<comment type="similarity">
    <text evidence="1">Belongs to the DEFL family.</text>
</comment>
<reference evidence="6" key="1">
    <citation type="submission" date="2023-07" db="EMBL/GenBank/DDBJ databases">
        <title>A chromosome-level genome assembly of Lolium multiflorum.</title>
        <authorList>
            <person name="Chen Y."/>
            <person name="Copetti D."/>
            <person name="Kolliker R."/>
            <person name="Studer B."/>
        </authorList>
    </citation>
    <scope>NUCLEOTIDE SEQUENCE</scope>
    <source>
        <strain evidence="6">02402/16</strain>
        <tissue evidence="6">Leaf</tissue>
    </source>
</reference>
<keyword evidence="5" id="KW-0732">Signal</keyword>
<evidence type="ECO:0000256" key="2">
    <source>
        <dbReference type="ARBA" id="ARBA00022529"/>
    </source>
</evidence>
<name>A0AAD8RGG9_LOLMU</name>
<dbReference type="GO" id="GO:0050832">
    <property type="term" value="P:defense response to fungus"/>
    <property type="evidence" value="ECO:0007669"/>
    <property type="project" value="UniProtKB-KW"/>
</dbReference>
<accession>A0AAD8RGG9</accession>
<comment type="caution">
    <text evidence="6">The sequence shown here is derived from an EMBL/GenBank/DDBJ whole genome shotgun (WGS) entry which is preliminary data.</text>
</comment>
<dbReference type="PANTHER" id="PTHR33830:SF3">
    <property type="entry name" value="DEFENSIN-LIKE PROTEIN 127-RELATED"/>
    <property type="match status" value="1"/>
</dbReference>
<keyword evidence="2" id="KW-0929">Antimicrobial</keyword>
<dbReference type="Pfam" id="PF07333">
    <property type="entry name" value="SLR1-BP"/>
    <property type="match status" value="1"/>
</dbReference>
<evidence type="ECO:0000256" key="1">
    <source>
        <dbReference type="ARBA" id="ARBA00006722"/>
    </source>
</evidence>
<evidence type="ECO:0000256" key="5">
    <source>
        <dbReference type="SAM" id="SignalP"/>
    </source>
</evidence>
<evidence type="ECO:0000256" key="3">
    <source>
        <dbReference type="ARBA" id="ARBA00022577"/>
    </source>
</evidence>
<keyword evidence="4" id="KW-0611">Plant defense</keyword>
<feature type="chain" id="PRO_5042197640" description="Defensin-like protein" evidence="5">
    <location>
        <begin position="24"/>
        <end position="82"/>
    </location>
</feature>
<dbReference type="GO" id="GO:0031640">
    <property type="term" value="P:killing of cells of another organism"/>
    <property type="evidence" value="ECO:0007669"/>
    <property type="project" value="UniProtKB-KW"/>
</dbReference>
<feature type="signal peptide" evidence="5">
    <location>
        <begin position="1"/>
        <end position="23"/>
    </location>
</feature>
<evidence type="ECO:0008006" key="8">
    <source>
        <dbReference type="Google" id="ProtNLM"/>
    </source>
</evidence>
<dbReference type="EMBL" id="JAUUTY010000006">
    <property type="protein sequence ID" value="KAK1620326.1"/>
    <property type="molecule type" value="Genomic_DNA"/>
</dbReference>
<dbReference type="AlphaFoldDB" id="A0AAD8RGG9"/>
<evidence type="ECO:0000313" key="6">
    <source>
        <dbReference type="EMBL" id="KAK1620326.1"/>
    </source>
</evidence>
<keyword evidence="3" id="KW-0295">Fungicide</keyword>
<dbReference type="InterPro" id="IPR010851">
    <property type="entry name" value="DEFL"/>
</dbReference>
<organism evidence="6 7">
    <name type="scientific">Lolium multiflorum</name>
    <name type="common">Italian ryegrass</name>
    <name type="synonym">Lolium perenne subsp. multiflorum</name>
    <dbReference type="NCBI Taxonomy" id="4521"/>
    <lineage>
        <taxon>Eukaryota</taxon>
        <taxon>Viridiplantae</taxon>
        <taxon>Streptophyta</taxon>
        <taxon>Embryophyta</taxon>
        <taxon>Tracheophyta</taxon>
        <taxon>Spermatophyta</taxon>
        <taxon>Magnoliopsida</taxon>
        <taxon>Liliopsida</taxon>
        <taxon>Poales</taxon>
        <taxon>Poaceae</taxon>
        <taxon>BOP clade</taxon>
        <taxon>Pooideae</taxon>
        <taxon>Poodae</taxon>
        <taxon>Poeae</taxon>
        <taxon>Poeae Chloroplast Group 2 (Poeae type)</taxon>
        <taxon>Loliodinae</taxon>
        <taxon>Loliinae</taxon>
        <taxon>Lolium</taxon>
    </lineage>
</organism>
<dbReference type="PANTHER" id="PTHR33830">
    <property type="entry name" value="DEFENSIN-LIKE PROTEIN 184-RELATED"/>
    <property type="match status" value="1"/>
</dbReference>
<keyword evidence="7" id="KW-1185">Reference proteome</keyword>